<dbReference type="InterPro" id="IPR011704">
    <property type="entry name" value="ATPase_dyneun-rel_AAA"/>
</dbReference>
<evidence type="ECO:0000313" key="6">
    <source>
        <dbReference type="Proteomes" id="UP000789390"/>
    </source>
</evidence>
<feature type="compositionally biased region" description="Acidic residues" evidence="3">
    <location>
        <begin position="2477"/>
        <end position="2496"/>
    </location>
</feature>
<dbReference type="GO" id="GO:0005634">
    <property type="term" value="C:nucleus"/>
    <property type="evidence" value="ECO:0007669"/>
    <property type="project" value="TreeGrafter"/>
</dbReference>
<dbReference type="CDD" id="cd01460">
    <property type="entry name" value="vWA_midasin"/>
    <property type="match status" value="1"/>
</dbReference>
<feature type="region of interest" description="Disordered" evidence="3">
    <location>
        <begin position="2220"/>
        <end position="2781"/>
    </location>
</feature>
<dbReference type="Proteomes" id="UP000789390">
    <property type="component" value="Unassembled WGS sequence"/>
</dbReference>
<dbReference type="InterPro" id="IPR027417">
    <property type="entry name" value="P-loop_NTPase"/>
</dbReference>
<dbReference type="GO" id="GO:0000055">
    <property type="term" value="P:ribosomal large subunit export from nucleus"/>
    <property type="evidence" value="ECO:0007669"/>
    <property type="project" value="TreeGrafter"/>
</dbReference>
<dbReference type="FunFam" id="3.40.50.410:FF:000028">
    <property type="entry name" value="Midasin"/>
    <property type="match status" value="1"/>
</dbReference>
<proteinExistence type="predicted"/>
<feature type="compositionally biased region" description="Basic and acidic residues" evidence="3">
    <location>
        <begin position="2274"/>
        <end position="2284"/>
    </location>
</feature>
<dbReference type="OrthoDB" id="6382870at2759"/>
<feature type="compositionally biased region" description="Basic and acidic residues" evidence="3">
    <location>
        <begin position="2297"/>
        <end position="2306"/>
    </location>
</feature>
<dbReference type="GO" id="GO:0000027">
    <property type="term" value="P:ribosomal large subunit assembly"/>
    <property type="evidence" value="ECO:0007669"/>
    <property type="project" value="TreeGrafter"/>
</dbReference>
<feature type="compositionally biased region" description="Acidic residues" evidence="3">
    <location>
        <begin position="2426"/>
        <end position="2435"/>
    </location>
</feature>
<dbReference type="InterPro" id="IPR002035">
    <property type="entry name" value="VWF_A"/>
</dbReference>
<evidence type="ECO:0000256" key="2">
    <source>
        <dbReference type="ARBA" id="ARBA00022840"/>
    </source>
</evidence>
<dbReference type="InterPro" id="IPR036465">
    <property type="entry name" value="vWFA_dom_sf"/>
</dbReference>
<gene>
    <name evidence="5" type="ORF">DGAL_LOCUS17027</name>
</gene>
<dbReference type="SUPFAM" id="SSF53300">
    <property type="entry name" value="vWA-like"/>
    <property type="match status" value="1"/>
</dbReference>
<organism evidence="5 6">
    <name type="scientific">Daphnia galeata</name>
    <dbReference type="NCBI Taxonomy" id="27404"/>
    <lineage>
        <taxon>Eukaryota</taxon>
        <taxon>Metazoa</taxon>
        <taxon>Ecdysozoa</taxon>
        <taxon>Arthropoda</taxon>
        <taxon>Crustacea</taxon>
        <taxon>Branchiopoda</taxon>
        <taxon>Diplostraca</taxon>
        <taxon>Cladocera</taxon>
        <taxon>Anomopoda</taxon>
        <taxon>Daphniidae</taxon>
        <taxon>Daphnia</taxon>
    </lineage>
</organism>
<evidence type="ECO:0000256" key="3">
    <source>
        <dbReference type="SAM" id="MobiDB-lite"/>
    </source>
</evidence>
<dbReference type="PANTHER" id="PTHR48103:SF2">
    <property type="entry name" value="MIDASIN"/>
    <property type="match status" value="1"/>
</dbReference>
<feature type="region of interest" description="Disordered" evidence="3">
    <location>
        <begin position="2094"/>
        <end position="2118"/>
    </location>
</feature>
<feature type="compositionally biased region" description="Acidic residues" evidence="3">
    <location>
        <begin position="2508"/>
        <end position="2533"/>
    </location>
</feature>
<feature type="compositionally biased region" description="Acidic residues" evidence="3">
    <location>
        <begin position="2400"/>
        <end position="2412"/>
    </location>
</feature>
<feature type="compositionally biased region" description="Basic and acidic residues" evidence="3">
    <location>
        <begin position="2497"/>
        <end position="2507"/>
    </location>
</feature>
<dbReference type="Gene3D" id="3.40.50.410">
    <property type="entry name" value="von Willebrand factor, type A domain"/>
    <property type="match status" value="1"/>
</dbReference>
<evidence type="ECO:0000313" key="5">
    <source>
        <dbReference type="EMBL" id="CAH0113225.1"/>
    </source>
</evidence>
<evidence type="ECO:0000256" key="1">
    <source>
        <dbReference type="ARBA" id="ARBA00022741"/>
    </source>
</evidence>
<protein>
    <recommendedName>
        <fullName evidence="4">VWFA domain-containing protein</fullName>
    </recommendedName>
</protein>
<feature type="compositionally biased region" description="Acidic residues" evidence="3">
    <location>
        <begin position="2667"/>
        <end position="2679"/>
    </location>
</feature>
<evidence type="ECO:0000259" key="4">
    <source>
        <dbReference type="PROSITE" id="PS50234"/>
    </source>
</evidence>
<comment type="caution">
    <text evidence="5">The sequence shown here is derived from an EMBL/GenBank/DDBJ whole genome shotgun (WGS) entry which is preliminary data.</text>
</comment>
<dbReference type="Pfam" id="PF07728">
    <property type="entry name" value="AAA_5"/>
    <property type="match status" value="1"/>
</dbReference>
<feature type="compositionally biased region" description="Low complexity" evidence="3">
    <location>
        <begin position="2534"/>
        <end position="2543"/>
    </location>
</feature>
<feature type="compositionally biased region" description="Basic and acidic residues" evidence="3">
    <location>
        <begin position="2647"/>
        <end position="2666"/>
    </location>
</feature>
<feature type="compositionally biased region" description="Acidic residues" evidence="3">
    <location>
        <begin position="2445"/>
        <end position="2456"/>
    </location>
</feature>
<feature type="compositionally biased region" description="Basic and acidic residues" evidence="3">
    <location>
        <begin position="2608"/>
        <end position="2631"/>
    </location>
</feature>
<feature type="compositionally biased region" description="Basic and acidic residues" evidence="3">
    <location>
        <begin position="2684"/>
        <end position="2709"/>
    </location>
</feature>
<dbReference type="PROSITE" id="PS50234">
    <property type="entry name" value="VWFA"/>
    <property type="match status" value="1"/>
</dbReference>
<dbReference type="Gene3D" id="3.40.50.300">
    <property type="entry name" value="P-loop containing nucleotide triphosphate hydrolases"/>
    <property type="match status" value="1"/>
</dbReference>
<feature type="compositionally biased region" description="Acidic residues" evidence="3">
    <location>
        <begin position="2307"/>
        <end position="2321"/>
    </location>
</feature>
<keyword evidence="2" id="KW-0067">ATP-binding</keyword>
<feature type="compositionally biased region" description="Basic and acidic residues" evidence="3">
    <location>
        <begin position="2559"/>
        <end position="2580"/>
    </location>
</feature>
<dbReference type="GO" id="GO:0005524">
    <property type="term" value="F:ATP binding"/>
    <property type="evidence" value="ECO:0007669"/>
    <property type="project" value="UniProtKB-KW"/>
</dbReference>
<feature type="compositionally biased region" description="Basic and acidic residues" evidence="3">
    <location>
        <begin position="2385"/>
        <end position="2399"/>
    </location>
</feature>
<dbReference type="GO" id="GO:0030687">
    <property type="term" value="C:preribosome, large subunit precursor"/>
    <property type="evidence" value="ECO:0007669"/>
    <property type="project" value="TreeGrafter"/>
</dbReference>
<dbReference type="SUPFAM" id="SSF52540">
    <property type="entry name" value="P-loop containing nucleoside triphosphate hydrolases"/>
    <property type="match status" value="1"/>
</dbReference>
<reference evidence="5" key="1">
    <citation type="submission" date="2021-11" db="EMBL/GenBank/DDBJ databases">
        <authorList>
            <person name="Schell T."/>
        </authorList>
    </citation>
    <scope>NUCLEOTIDE SEQUENCE</scope>
    <source>
        <strain evidence="5">M5</strain>
    </source>
</reference>
<accession>A0A8J2SD16</accession>
<dbReference type="PANTHER" id="PTHR48103">
    <property type="entry name" value="MIDASIN-RELATED"/>
    <property type="match status" value="1"/>
</dbReference>
<dbReference type="FunFam" id="3.40.50.300:FF:003794">
    <property type="entry name" value="Midasin"/>
    <property type="match status" value="1"/>
</dbReference>
<feature type="compositionally biased region" description="Acidic residues" evidence="3">
    <location>
        <begin position="2729"/>
        <end position="2747"/>
    </location>
</feature>
<feature type="compositionally biased region" description="Basic and acidic residues" evidence="3">
    <location>
        <begin position="2459"/>
        <end position="2476"/>
    </location>
</feature>
<feature type="compositionally biased region" description="Acidic residues" evidence="3">
    <location>
        <begin position="2772"/>
        <end position="2781"/>
    </location>
</feature>
<feature type="compositionally biased region" description="Acidic residues" evidence="3">
    <location>
        <begin position="2285"/>
        <end position="2296"/>
    </location>
</feature>
<keyword evidence="6" id="KW-1185">Reference proteome</keyword>
<sequence>MARLDVSGPQDLFLLHFSLLRDLRLFSFLSGVFARQPKADKKEKIALLLFGDVNRTLEELAALVDGLIRRAVRHRLASSVNNPAVVVLLESWEVYKKLSLDSQEVVRTTVEEAQHLERRAQLLGKVLELLNDNAELTDVAAQIKTKLDKVVQQSNRAAGISSSGGCFEWVDSLLVKALRHGHWLLVDNVNLCSSSVLDRLNGLLEPGGHLALSERGVIDGNIPVVKPHPQFRLFLAMDPRHGEISRAMRNRGIELFLPGSEELEYSDTDLVSVLCLAGLTNSLLQQILLQFHQWLCRELLPVGERPTLTELVQAASLTAQRLQMFTTANPLSCLDDTCVEVYIRNIRSSENKEAGRLVLATLLQSAFVGQVPTDRRPSPSALSTRQIQLSSVLARTRQASILIQQLAETDAHQDAVLFLYLTASGRDIEWRKDCIVKNMSSGTLNALLSDVLRAQLTESTSELPWDPRWFGNICRHHFNADASVEDSQALVNNRISLALFWAAFTNASRTGTSTQSQGSSLADLSRAIEAGTLAEEAAPDKLLVCVPRFLSQLDCAIQLLFSAAQVRLTNKDWIDLMEALEMRRHMLDVDALSVEGDELETTLSRVAQYWSWLLKRTVPVVCELLRRFPVTSLSMPVEIDRSQSVVLSRRLRRWLEQNVEPFLDENHSHQARLISSILSSCCLPAVVSSAEGSQLVRSVARVVCEGDIDKLSKLERELNRISMGAETADGAAQLHVLSLMDHVLMLGHYRHPCDSLCGLVSAGPTGSAALMQAGPLPWIESHLAHWEIVTQMSWSRRGQYQAVSPLFSLTSANVLDGDGQVQLGQSDEKRARLKTLKEMLWTNADKLQRPDFDPMLNDHRLAVQSIHNLIQGVCHALRIPDGNCLDSWKPFGVNLQAIETVQRASDFVENPCDVGSLWLLEGLARCLLLASGDEVDPVEKRKLKAVLRQREADKVDQFLQVHRLHREMVVGGDLVIATQHPHVRHLAGQKERLDSKLNEERTRKPTWRPELSLFQQLIKDIRHYVHSVASPQTVLALHDKLREFKRGRDESGMIISQAELWLAAQRGFYQSLKSKYIDYPDIVVPFLAGIAQMIHGAELLVRNVKSSAWRRDFGDDTLDWSDSIADLFDRPSRLAAEQPAGVLALAHLCTSTDVGRLFDAVFEHPIDRNQNKKTLLFSALKDVERYSFHARRINPHAWSTQTAILDALVSSWAASEERRKQRELEKESLYKSRTVHHEGEVSDAEAEKRALEQFFPSYESEFKEESEPSAMETVDPEHDDLYDFVLTQQDQEFICERHVSLLLSWARSIFISTSDESTATTATMSSSTGGFSMRYSLLGRITAALEPCLSTQFDRRLIGAHVIYLEQVLGNGQKDVGSSDKFDFYHDARVDEAVQCRPVLEHLRSRIVDLLNQWPGHATLMDVAKLIDRILFFSVDSPIMKLVTGLEMLLTKCHEWEANAHRGVSISEDIHALSRLILRWRTLELDGWKLCLDNVERRAAAGAAKYWFHLYSTITSLLNDETAMADLTPVQSTLRQFMESATLGQYEMRLRMLKAFACHVALTGRYEALLRLLWHALLFYGQFLPLVMKRKTSLRQPIDKKVRDFIKIMRWNDINYYALKEAVHKAHGTLHKHMKEWRDILEQPARIVLSEPGVDLEAETVSSLSPIAVEPFIGNAKSMAEFDSGPLSEHSILSRLPSLYSKSLNLCGKTLRKSPLQRRIRAVDDMVSSVISSVNQLQRLKIISNGADKERQKNEAKSISMRKRKSLYQLFRSLQRMGISYRKGSFLWSQEKGLASLEVVLPILEVEACLEHLPQRSTHSVIRLAWDKGPHYYTRCLARLAVSAKLLEKPSSELGPTTVERLKGFAAQFMTIVQDQWANCSTTLDKLVHLRMLTAQLNGFRSSVEQVPESSIVICDLDHLWQLVVDSLAVLEEFESLMIACPSGVFDVVTLRLEDGTTKPVTKDVASSLLSLRSQLAVKLMDVRQDIEKHFHLYRIASTSSWLFNNDHWQCIIRGFKAIDDSHKLLEQMVSIAGPQNFGSSLEHLRRRFNASVQEFKSQKICNQNVVSRIEAEDVDRLCQTVLHGIQEIYKKYNDATPSKSEEKGEEDEKEEDVSDDDDFEVDHLTSKLMSEMETDLNKVLKLDGTMAEMSRLVEMVKDDSRHSHLLSQCAPVFDQYVFVVEYYFSSQLATLRASSKLLSVLLNVFNQLLEKGFCLPSELDDSKEGGSGTKFEDNESGGLGDGEGAKDVSDQIEDEDQLDTARQQGKEEESEEKDDKNGPKEEENGIEMSEDFDADLQDREKKEKEEGDEDSGSEDDEDEDKMDKEMGETGEDADQLEEKLWGSDEDEDDDSDQDQEEGQGDDQKTESEMTAKQGEDEEQEEGENDKGREKKKDKPKNMDDEDDENVNDDQIDPYHTSQEPPPEPEPLDVPDDLNLDGGNPKDKEEEEGETEENPFDIDAMKNEMELDEKEEKNEEAKEEEQPNADGVEEDAVDESAETKEDQKPKDGDEEEDGGEESQEKEMDEATEGDDPQQADAPDQAVPSMDQPSESDAQPAAEESVKGSQDKTARKDTVENKPEEDGGQNQEAENEEVEGVGMAESRQNQGHEGQEKSKVNRKTLKDEDKDEDKGKGKPRKPGQSDPNRALADQRKERVLQVHTTERKSQQDDDEGPEQDENAVNEDNLFEHVKKVDQLHDALAKDAATEEQAKEQLSVLQQKDENDELKDKQDEEDDDVAMKEEDIDEDQSPIDQQEAEKISDSKKKGRRRGEAQGMEEDMEENPVEIEGEIVPTMTAQRGPESSFVTQSELMLAPESVVPMEIVEQLRCDLEQRLATWSTAHIDDSEGQDTWRKLEMVTSGLAQDLCEQLRLILEPSQASRLKGDYRTGKRLNMRKVIPYIASQFRKDRIWLRRTKPAQRNYQIVLAVDDSSSMTDNRSKELAFESVALISKALSLLEAGQLGVVSFGEQVQLLHPLHDTFNDTSGPRILQQFTFEQKKTKISELVDFVNALMSQARSTSSTQMSSTAQLLLIVSDGRGLFSEGSECVHQAIRRAKQAGLFMVFVILDNPEGKDSILDIRVPVFDPSGKLLGIKPYLDSFPFPFYVILRDIQTLPVVLSDALRQWFELVTSSSNV</sequence>
<dbReference type="GO" id="GO:0016887">
    <property type="term" value="F:ATP hydrolysis activity"/>
    <property type="evidence" value="ECO:0007669"/>
    <property type="project" value="InterPro"/>
</dbReference>
<dbReference type="EMBL" id="CAKKLH010000336">
    <property type="protein sequence ID" value="CAH0113225.1"/>
    <property type="molecule type" value="Genomic_DNA"/>
</dbReference>
<keyword evidence="1" id="KW-0547">Nucleotide-binding</keyword>
<feature type="compositionally biased region" description="Acidic residues" evidence="3">
    <location>
        <begin position="2104"/>
        <end position="2118"/>
    </location>
</feature>
<feature type="domain" description="VWFA" evidence="4">
    <location>
        <begin position="2920"/>
        <end position="3119"/>
    </location>
</feature>
<name>A0A8J2SD16_9CRUS</name>
<feature type="compositionally biased region" description="Acidic residues" evidence="3">
    <location>
        <begin position="2344"/>
        <end position="2361"/>
    </location>
</feature>